<dbReference type="EC" id="2.2.1.7" evidence="5"/>
<dbReference type="SMART" id="SM00861">
    <property type="entry name" value="Transket_pyr"/>
    <property type="match status" value="1"/>
</dbReference>
<dbReference type="GO" id="GO:0016114">
    <property type="term" value="P:terpenoid biosynthetic process"/>
    <property type="evidence" value="ECO:0007669"/>
    <property type="project" value="InterPro"/>
</dbReference>
<dbReference type="UniPathway" id="UPA00064">
    <property type="reaction ID" value="UER00091"/>
</dbReference>
<evidence type="ECO:0000256" key="6">
    <source>
        <dbReference type="ARBA" id="ARBA00022679"/>
    </source>
</evidence>
<evidence type="ECO:0000256" key="4">
    <source>
        <dbReference type="ARBA" id="ARBA00011738"/>
    </source>
</evidence>
<name>A0A401XNM3_9FLAO</name>
<dbReference type="PANTHER" id="PTHR43322:SF5">
    <property type="entry name" value="1-DEOXY-D-XYLULOSE-5-PHOSPHATE SYNTHASE, CHLOROPLASTIC"/>
    <property type="match status" value="1"/>
</dbReference>
<feature type="domain" description="Transketolase-like pyrimidine-binding" evidence="12">
    <location>
        <begin position="255"/>
        <end position="415"/>
    </location>
</feature>
<dbReference type="Pfam" id="PF13292">
    <property type="entry name" value="DXP_synthase_N"/>
    <property type="match status" value="2"/>
</dbReference>
<dbReference type="GO" id="GO:0019288">
    <property type="term" value="P:isopentenyl diphosphate biosynthetic process, methylerythritol 4-phosphate pathway"/>
    <property type="evidence" value="ECO:0007669"/>
    <property type="project" value="TreeGrafter"/>
</dbReference>
<dbReference type="SUPFAM" id="SSF52922">
    <property type="entry name" value="TK C-terminal domain-like"/>
    <property type="match status" value="1"/>
</dbReference>
<protein>
    <recommendedName>
        <fullName evidence="5">1-deoxy-D-xylulose-5-phosphate synthase</fullName>
        <ecNumber evidence="5">2.2.1.7</ecNumber>
    </recommendedName>
</protein>
<dbReference type="Proteomes" id="UP000286715">
    <property type="component" value="Unassembled WGS sequence"/>
</dbReference>
<evidence type="ECO:0000256" key="11">
    <source>
        <dbReference type="ARBA" id="ARBA00023229"/>
    </source>
</evidence>
<dbReference type="Pfam" id="PF02780">
    <property type="entry name" value="Transketolase_C"/>
    <property type="match status" value="1"/>
</dbReference>
<dbReference type="GO" id="GO:0008661">
    <property type="term" value="F:1-deoxy-D-xylulose-5-phosphate synthase activity"/>
    <property type="evidence" value="ECO:0007669"/>
    <property type="project" value="UniProtKB-EC"/>
</dbReference>
<dbReference type="InterPro" id="IPR005477">
    <property type="entry name" value="Dxylulose-5-P_synthase"/>
</dbReference>
<dbReference type="InterPro" id="IPR005475">
    <property type="entry name" value="Transketolase-like_Pyr-bd"/>
</dbReference>
<dbReference type="AlphaFoldDB" id="A0A401XNM3"/>
<dbReference type="GO" id="GO:0046872">
    <property type="term" value="F:metal ion binding"/>
    <property type="evidence" value="ECO:0007669"/>
    <property type="project" value="UniProtKB-KW"/>
</dbReference>
<keyword evidence="8" id="KW-0460">Magnesium</keyword>
<evidence type="ECO:0000256" key="5">
    <source>
        <dbReference type="ARBA" id="ARBA00013150"/>
    </source>
</evidence>
<dbReference type="InterPro" id="IPR009014">
    <property type="entry name" value="Transketo_C/PFOR_II"/>
</dbReference>
<keyword evidence="7" id="KW-0479">Metal-binding</keyword>
<comment type="subunit">
    <text evidence="4">Homodimer.</text>
</comment>
<accession>A0A401XNM3</accession>
<evidence type="ECO:0000313" key="14">
    <source>
        <dbReference type="Proteomes" id="UP000286715"/>
    </source>
</evidence>
<dbReference type="OrthoDB" id="9803371at2"/>
<dbReference type="CDD" id="cd02007">
    <property type="entry name" value="TPP_DXS"/>
    <property type="match status" value="1"/>
</dbReference>
<evidence type="ECO:0000256" key="3">
    <source>
        <dbReference type="ARBA" id="ARBA00011081"/>
    </source>
</evidence>
<dbReference type="Gene3D" id="3.40.50.970">
    <property type="match status" value="2"/>
</dbReference>
<dbReference type="InterPro" id="IPR033248">
    <property type="entry name" value="Transketolase_C"/>
</dbReference>
<dbReference type="SUPFAM" id="SSF52518">
    <property type="entry name" value="Thiamin diphosphate-binding fold (THDP-binding)"/>
    <property type="match status" value="1"/>
</dbReference>
<evidence type="ECO:0000313" key="13">
    <source>
        <dbReference type="EMBL" id="GCD78563.1"/>
    </source>
</evidence>
<proteinExistence type="inferred from homology"/>
<evidence type="ECO:0000256" key="1">
    <source>
        <dbReference type="ARBA" id="ARBA00001946"/>
    </source>
</evidence>
<keyword evidence="6" id="KW-0808">Transferase</keyword>
<evidence type="ECO:0000256" key="10">
    <source>
        <dbReference type="ARBA" id="ARBA00023052"/>
    </source>
</evidence>
<evidence type="ECO:0000256" key="2">
    <source>
        <dbReference type="ARBA" id="ARBA00004980"/>
    </source>
</evidence>
<dbReference type="Pfam" id="PF02779">
    <property type="entry name" value="Transket_pyr"/>
    <property type="match status" value="1"/>
</dbReference>
<dbReference type="Gene3D" id="3.40.50.920">
    <property type="match status" value="1"/>
</dbReference>
<comment type="similarity">
    <text evidence="3">Belongs to the transketolase family. DXPS subfamily.</text>
</comment>
<evidence type="ECO:0000256" key="7">
    <source>
        <dbReference type="ARBA" id="ARBA00022723"/>
    </source>
</evidence>
<reference evidence="13 14" key="1">
    <citation type="submission" date="2018-11" db="EMBL/GenBank/DDBJ databases">
        <title>Schleiferia aggregans sp. nov., a moderately thermophilic heterotrophic bacterium isolated from microbial mats at a terrestrial hot spring.</title>
        <authorList>
            <person name="Iino T."/>
            <person name="Ohkuma M."/>
            <person name="Haruta S."/>
        </authorList>
    </citation>
    <scope>NUCLEOTIDE SEQUENCE [LARGE SCALE GENOMIC DNA]</scope>
    <source>
        <strain evidence="13 14">LA</strain>
    </source>
</reference>
<organism evidence="13 14">
    <name type="scientific">Thermaurantimonas aggregans</name>
    <dbReference type="NCBI Taxonomy" id="2173829"/>
    <lineage>
        <taxon>Bacteria</taxon>
        <taxon>Pseudomonadati</taxon>
        <taxon>Bacteroidota</taxon>
        <taxon>Flavobacteriia</taxon>
        <taxon>Flavobacteriales</taxon>
        <taxon>Schleiferiaceae</taxon>
        <taxon>Thermaurantimonas</taxon>
    </lineage>
</organism>
<keyword evidence="11" id="KW-0414">Isoprene biosynthesis</keyword>
<evidence type="ECO:0000256" key="8">
    <source>
        <dbReference type="ARBA" id="ARBA00022842"/>
    </source>
</evidence>
<dbReference type="InterPro" id="IPR029061">
    <property type="entry name" value="THDP-binding"/>
</dbReference>
<comment type="pathway">
    <text evidence="2">Metabolic intermediate biosynthesis; 1-deoxy-D-xylulose 5-phosphate biosynthesis; 1-deoxy-D-xylulose 5-phosphate from D-glyceraldehyde 3-phosphate and pyruvate: step 1/1.</text>
</comment>
<dbReference type="EMBL" id="BHZE01000026">
    <property type="protein sequence ID" value="GCD78563.1"/>
    <property type="molecule type" value="Genomic_DNA"/>
</dbReference>
<evidence type="ECO:0000259" key="12">
    <source>
        <dbReference type="SMART" id="SM00861"/>
    </source>
</evidence>
<dbReference type="GO" id="GO:0005829">
    <property type="term" value="C:cytosol"/>
    <property type="evidence" value="ECO:0007669"/>
    <property type="project" value="TreeGrafter"/>
</dbReference>
<dbReference type="PANTHER" id="PTHR43322">
    <property type="entry name" value="1-D-DEOXYXYLULOSE 5-PHOSPHATE SYNTHASE-RELATED"/>
    <property type="match status" value="1"/>
</dbReference>
<keyword evidence="10" id="KW-0786">Thiamine pyrophosphate</keyword>
<dbReference type="RefSeq" id="WP_124398618.1">
    <property type="nucleotide sequence ID" value="NZ_BHZE01000026.1"/>
</dbReference>
<evidence type="ECO:0000256" key="9">
    <source>
        <dbReference type="ARBA" id="ARBA00022977"/>
    </source>
</evidence>
<keyword evidence="14" id="KW-1185">Reference proteome</keyword>
<dbReference type="GO" id="GO:0009228">
    <property type="term" value="P:thiamine biosynthetic process"/>
    <property type="evidence" value="ECO:0007669"/>
    <property type="project" value="UniProtKB-KW"/>
</dbReference>
<dbReference type="CDD" id="cd07033">
    <property type="entry name" value="TPP_PYR_DXS_TK_like"/>
    <property type="match status" value="1"/>
</dbReference>
<gene>
    <name evidence="13" type="ORF">JCM31826_20450</name>
</gene>
<comment type="cofactor">
    <cofactor evidence="1">
        <name>Mg(2+)</name>
        <dbReference type="ChEBI" id="CHEBI:18420"/>
    </cofactor>
</comment>
<comment type="caution">
    <text evidence="13">The sequence shown here is derived from an EMBL/GenBank/DDBJ whole genome shotgun (WGS) entry which is preliminary data.</text>
</comment>
<sequence>MKPFVFQGKEIKSPNDIRHLPTGELPELCKELRAYVAQIPTDKKAHLESSLGVTELTVALHYLLDTPSDRLIWDVGHQMAVHKVLTGRGAAMYQSLRRHDGISGFPSPAESPYDLFFTGHSSTSISMALGLWFADKNPKTVAVIGDGALTGGQSFEALNIAGEWNADILVILNDNGLSIDPNVGALSTFGKYQDYFEALNFSYLGEVDGNNILELLPKLKKAIQVSGPRVLRVFTHIQRIENSVSTANPLQPIRTSLRKAVEYCLQKHSDLYVLSPAMLAGAGLKEVREKYPERVLDTGITEQACVGIASGLAKGGKKVIVHIYSTFLQRAVDQLIHDVALQGFPVMFVVDRAGLVGEDGPTHHGVFDFQILSTIPGVKVYFPDSTHCLEKDIQNWANAPHLAALRIPRDSAVINFDNDIPDLLWKDAPNTLLAVGTLSHQAFKAFKRLVEKGLPLNFVSVHSLDAFENTTLLDKLGEQKRLFIAEENYFSGSLAEKLSAYIALKAHGERLPKIVLITLPHSFITHGTPEELLHLTGLSSEGIFNTIIQNLEN</sequence>
<keyword evidence="9" id="KW-0784">Thiamine biosynthesis</keyword>